<dbReference type="AlphaFoldDB" id="A0A810L277"/>
<gene>
    <name evidence="2" type="ORF">Asera_30930</name>
</gene>
<dbReference type="InterPro" id="IPR007278">
    <property type="entry name" value="DUF397"/>
</dbReference>
<reference evidence="2" key="1">
    <citation type="submission" date="2020-08" db="EMBL/GenBank/DDBJ databases">
        <title>Whole genome shotgun sequence of Actinocatenispora sera NBRC 101916.</title>
        <authorList>
            <person name="Komaki H."/>
            <person name="Tamura T."/>
        </authorList>
    </citation>
    <scope>NUCLEOTIDE SEQUENCE</scope>
    <source>
        <strain evidence="2">NBRC 101916</strain>
    </source>
</reference>
<dbReference type="Proteomes" id="UP000680750">
    <property type="component" value="Chromosome"/>
</dbReference>
<dbReference type="KEGG" id="aser:Asera_30930"/>
<dbReference type="OrthoDB" id="4570646at2"/>
<sequence>MPPIGRWFKSTRSTNNAACLEVKFERTGEWFKSSRSSSNASCVEVRFAGAVGVRDSKDRSGPTLDVDAAAWRAFVATVRAGQYD</sequence>
<name>A0A810L277_9ACTN</name>
<evidence type="ECO:0000313" key="3">
    <source>
        <dbReference type="Proteomes" id="UP000680750"/>
    </source>
</evidence>
<evidence type="ECO:0000259" key="1">
    <source>
        <dbReference type="Pfam" id="PF04149"/>
    </source>
</evidence>
<organism evidence="2 3">
    <name type="scientific">Actinocatenispora sera</name>
    <dbReference type="NCBI Taxonomy" id="390989"/>
    <lineage>
        <taxon>Bacteria</taxon>
        <taxon>Bacillati</taxon>
        <taxon>Actinomycetota</taxon>
        <taxon>Actinomycetes</taxon>
        <taxon>Micromonosporales</taxon>
        <taxon>Micromonosporaceae</taxon>
        <taxon>Actinocatenispora</taxon>
    </lineage>
</organism>
<dbReference type="Pfam" id="PF04149">
    <property type="entry name" value="DUF397"/>
    <property type="match status" value="1"/>
</dbReference>
<accession>A0A810L277</accession>
<proteinExistence type="predicted"/>
<protein>
    <recommendedName>
        <fullName evidence="1">DUF397 domain-containing protein</fullName>
    </recommendedName>
</protein>
<keyword evidence="3" id="KW-1185">Reference proteome</keyword>
<dbReference type="EMBL" id="AP023354">
    <property type="protein sequence ID" value="BCJ28985.1"/>
    <property type="molecule type" value="Genomic_DNA"/>
</dbReference>
<feature type="domain" description="DUF397" evidence="1">
    <location>
        <begin position="29"/>
        <end position="79"/>
    </location>
</feature>
<evidence type="ECO:0000313" key="2">
    <source>
        <dbReference type="EMBL" id="BCJ28985.1"/>
    </source>
</evidence>